<evidence type="ECO:0000313" key="2">
    <source>
        <dbReference type="EMBL" id="PUZ74925.1"/>
    </source>
</evidence>
<dbReference type="Proteomes" id="UP000244336">
    <property type="component" value="Chromosome 1"/>
</dbReference>
<keyword evidence="3" id="KW-1185">Reference proteome</keyword>
<feature type="compositionally biased region" description="Pro residues" evidence="1">
    <location>
        <begin position="109"/>
        <end position="123"/>
    </location>
</feature>
<proteinExistence type="predicted"/>
<accession>A0A2T7F4B8</accession>
<feature type="region of interest" description="Disordered" evidence="1">
    <location>
        <begin position="37"/>
        <end position="152"/>
    </location>
</feature>
<name>A0A2T7F4B8_9POAL</name>
<dbReference type="AlphaFoldDB" id="A0A2T7F4B8"/>
<sequence length="152" mass="15948">MPSLPPCAPAPPGTNRPTPPWKAKVAACHPRVGLALAARTTTSSHHGTGSLPFHPPAISAQAQLARRSGRPPPTAPPLGLRAPSPNPPRAQPQPKQRKALPSLLGSFPDPAPPPRSAPLPCPLSSPARSDAPPRGRQVNKSRTPINLLNRHY</sequence>
<feature type="compositionally biased region" description="Low complexity" evidence="1">
    <location>
        <begin position="40"/>
        <end position="50"/>
    </location>
</feature>
<evidence type="ECO:0000313" key="3">
    <source>
        <dbReference type="Proteomes" id="UP000244336"/>
    </source>
</evidence>
<feature type="compositionally biased region" description="Pro residues" evidence="1">
    <location>
        <begin position="1"/>
        <end position="20"/>
    </location>
</feature>
<dbReference type="Gramene" id="PUZ74925">
    <property type="protein sequence ID" value="PUZ74925"/>
    <property type="gene ID" value="GQ55_1G105700"/>
</dbReference>
<dbReference type="EMBL" id="CM009749">
    <property type="protein sequence ID" value="PUZ74925.1"/>
    <property type="molecule type" value="Genomic_DNA"/>
</dbReference>
<evidence type="ECO:0000256" key="1">
    <source>
        <dbReference type="SAM" id="MobiDB-lite"/>
    </source>
</evidence>
<feature type="region of interest" description="Disordered" evidence="1">
    <location>
        <begin position="1"/>
        <end position="23"/>
    </location>
</feature>
<protein>
    <submittedName>
        <fullName evidence="2">Uncharacterized protein</fullName>
    </submittedName>
</protein>
<gene>
    <name evidence="2" type="ORF">GQ55_1G105700</name>
</gene>
<organism evidence="2 3">
    <name type="scientific">Panicum hallii var. hallii</name>
    <dbReference type="NCBI Taxonomy" id="1504633"/>
    <lineage>
        <taxon>Eukaryota</taxon>
        <taxon>Viridiplantae</taxon>
        <taxon>Streptophyta</taxon>
        <taxon>Embryophyta</taxon>
        <taxon>Tracheophyta</taxon>
        <taxon>Spermatophyta</taxon>
        <taxon>Magnoliopsida</taxon>
        <taxon>Liliopsida</taxon>
        <taxon>Poales</taxon>
        <taxon>Poaceae</taxon>
        <taxon>PACMAD clade</taxon>
        <taxon>Panicoideae</taxon>
        <taxon>Panicodae</taxon>
        <taxon>Paniceae</taxon>
        <taxon>Panicinae</taxon>
        <taxon>Panicum</taxon>
        <taxon>Panicum sect. Panicum</taxon>
    </lineage>
</organism>
<reference evidence="2 3" key="1">
    <citation type="submission" date="2018-04" db="EMBL/GenBank/DDBJ databases">
        <title>WGS assembly of Panicum hallii var. hallii HAL2.</title>
        <authorList>
            <person name="Lovell J."/>
            <person name="Jenkins J."/>
            <person name="Lowry D."/>
            <person name="Mamidi S."/>
            <person name="Sreedasyam A."/>
            <person name="Weng X."/>
            <person name="Barry K."/>
            <person name="Bonette J."/>
            <person name="Campitelli B."/>
            <person name="Daum C."/>
            <person name="Gordon S."/>
            <person name="Gould B."/>
            <person name="Lipzen A."/>
            <person name="MacQueen A."/>
            <person name="Palacio-Mejia J."/>
            <person name="Plott C."/>
            <person name="Shakirov E."/>
            <person name="Shu S."/>
            <person name="Yoshinaga Y."/>
            <person name="Zane M."/>
            <person name="Rokhsar D."/>
            <person name="Grimwood J."/>
            <person name="Schmutz J."/>
            <person name="Juenger T."/>
        </authorList>
    </citation>
    <scope>NUCLEOTIDE SEQUENCE [LARGE SCALE GENOMIC DNA]</scope>
    <source>
        <strain evidence="3">cv. HAL2</strain>
    </source>
</reference>